<dbReference type="AlphaFoldDB" id="A0A0C9V9Z0"/>
<organism evidence="1 2">
    <name type="scientific">Sphaerobolus stellatus (strain SS14)</name>
    <dbReference type="NCBI Taxonomy" id="990650"/>
    <lineage>
        <taxon>Eukaryota</taxon>
        <taxon>Fungi</taxon>
        <taxon>Dikarya</taxon>
        <taxon>Basidiomycota</taxon>
        <taxon>Agaricomycotina</taxon>
        <taxon>Agaricomycetes</taxon>
        <taxon>Phallomycetidae</taxon>
        <taxon>Geastrales</taxon>
        <taxon>Sphaerobolaceae</taxon>
        <taxon>Sphaerobolus</taxon>
    </lineage>
</organism>
<name>A0A0C9V9Z0_SPHS4</name>
<dbReference type="HOGENOM" id="CLU_1046519_0_0_1"/>
<evidence type="ECO:0000313" key="2">
    <source>
        <dbReference type="Proteomes" id="UP000054279"/>
    </source>
</evidence>
<dbReference type="Proteomes" id="UP000054279">
    <property type="component" value="Unassembled WGS sequence"/>
</dbReference>
<reference evidence="1 2" key="1">
    <citation type="submission" date="2014-06" db="EMBL/GenBank/DDBJ databases">
        <title>Evolutionary Origins and Diversification of the Mycorrhizal Mutualists.</title>
        <authorList>
            <consortium name="DOE Joint Genome Institute"/>
            <consortium name="Mycorrhizal Genomics Consortium"/>
            <person name="Kohler A."/>
            <person name="Kuo A."/>
            <person name="Nagy L.G."/>
            <person name="Floudas D."/>
            <person name="Copeland A."/>
            <person name="Barry K.W."/>
            <person name="Cichocki N."/>
            <person name="Veneault-Fourrey C."/>
            <person name="LaButti K."/>
            <person name="Lindquist E.A."/>
            <person name="Lipzen A."/>
            <person name="Lundell T."/>
            <person name="Morin E."/>
            <person name="Murat C."/>
            <person name="Riley R."/>
            <person name="Ohm R."/>
            <person name="Sun H."/>
            <person name="Tunlid A."/>
            <person name="Henrissat B."/>
            <person name="Grigoriev I.V."/>
            <person name="Hibbett D.S."/>
            <person name="Martin F."/>
        </authorList>
    </citation>
    <scope>NUCLEOTIDE SEQUENCE [LARGE SCALE GENOMIC DNA]</scope>
    <source>
        <strain evidence="1 2">SS14</strain>
    </source>
</reference>
<evidence type="ECO:0000313" key="1">
    <source>
        <dbReference type="EMBL" id="KIJ43789.1"/>
    </source>
</evidence>
<accession>A0A0C9V9Z0</accession>
<dbReference type="EMBL" id="KN837120">
    <property type="protein sequence ID" value="KIJ43789.1"/>
    <property type="molecule type" value="Genomic_DNA"/>
</dbReference>
<proteinExistence type="predicted"/>
<keyword evidence="2" id="KW-1185">Reference proteome</keyword>
<protein>
    <submittedName>
        <fullName evidence="1">Uncharacterized protein</fullName>
    </submittedName>
</protein>
<gene>
    <name evidence="1" type="ORF">M422DRAFT_47650</name>
</gene>
<sequence length="266" mass="30354">MAQTFMFTYPEPEKEKTASKYIDVYSHVFYWLKTLSLTEDLFNLAYWSTYSVDSKSGFLGYLCQASDTYCQLWLVNGPEDRFVQAFENKLRRICIICAGVALIQFRYGVPSPRVCITNTSLPMWLKTRIPADEDPGLASDILACFVHELTKKSQESALWLTGDDDNDDEPPTGMIIREHAGLEMVIGEQEQDGGIFWWCVGTIDVRRLVGMRGYHGFLMMMERLMERSLSHQEKTGMDVILIKRIRVVEMDSSEVLVAVDGEARVG</sequence>